<dbReference type="EMBL" id="LUCQ01000018">
    <property type="protein sequence ID" value="OAO82613.1"/>
    <property type="molecule type" value="Genomic_DNA"/>
</dbReference>
<protein>
    <submittedName>
        <fullName evidence="1">Uncharacterized protein</fullName>
    </submittedName>
</protein>
<gene>
    <name evidence="1" type="ORF">TAF16_0233</name>
</gene>
<name>A0A178TME6_9BACL</name>
<dbReference type="Proteomes" id="UP000078336">
    <property type="component" value="Unassembled WGS sequence"/>
</dbReference>
<comment type="caution">
    <text evidence="1">The sequence shown here is derived from an EMBL/GenBank/DDBJ whole genome shotgun (WGS) entry which is preliminary data.</text>
</comment>
<dbReference type="RefSeq" id="WP_064213923.1">
    <property type="nucleotide sequence ID" value="NZ_LUCQ01000018.1"/>
</dbReference>
<dbReference type="AlphaFoldDB" id="A0A178TME6"/>
<reference evidence="1 2" key="1">
    <citation type="submission" date="2016-03" db="EMBL/GenBank/DDBJ databases">
        <title>Spore heat resistance.</title>
        <authorList>
            <person name="Boekhorst J."/>
            <person name="Berendsen E.M."/>
            <person name="Wells-Bennik M.H."/>
            <person name="Kuipers O.P."/>
        </authorList>
    </citation>
    <scope>NUCLEOTIDE SEQUENCE [LARGE SCALE GENOMIC DNA]</scope>
    <source>
        <strain evidence="1 2">AF16</strain>
    </source>
</reference>
<dbReference type="PATRIC" id="fig|33934.7.peg.1712"/>
<dbReference type="OrthoDB" id="9986727at2"/>
<evidence type="ECO:0000313" key="1">
    <source>
        <dbReference type="EMBL" id="OAO82613.1"/>
    </source>
</evidence>
<keyword evidence="2" id="KW-1185">Reference proteome</keyword>
<proteinExistence type="predicted"/>
<sequence>MNIQEKITQCEAHGFKVRREKDWLWLTGTDGCYKKNTKTDRINLDQETKVLFALGFKYSKARGAYYWDGTDYKTLYEQALQSAGQMKKEIEAIQK</sequence>
<accession>A0A178TME6</accession>
<organism evidence="1 2">
    <name type="scientific">Anoxybacillus flavithermus</name>
    <dbReference type="NCBI Taxonomy" id="33934"/>
    <lineage>
        <taxon>Bacteria</taxon>
        <taxon>Bacillati</taxon>
        <taxon>Bacillota</taxon>
        <taxon>Bacilli</taxon>
        <taxon>Bacillales</taxon>
        <taxon>Anoxybacillaceae</taxon>
        <taxon>Anoxybacillus</taxon>
    </lineage>
</organism>
<evidence type="ECO:0000313" key="2">
    <source>
        <dbReference type="Proteomes" id="UP000078336"/>
    </source>
</evidence>